<dbReference type="AlphaFoldDB" id="A0AAX4HVC3"/>
<evidence type="ECO:0000313" key="3">
    <source>
        <dbReference type="EMBL" id="WPU67222.1"/>
    </source>
</evidence>
<dbReference type="EMBL" id="CP139487">
    <property type="protein sequence ID" value="WPU67222.1"/>
    <property type="molecule type" value="Genomic_DNA"/>
</dbReference>
<reference evidence="3 4" key="1">
    <citation type="submission" date="2023-11" db="EMBL/GenBank/DDBJ databases">
        <title>Peredibacter starrii A3.12.</title>
        <authorList>
            <person name="Mitchell R.J."/>
        </authorList>
    </citation>
    <scope>NUCLEOTIDE SEQUENCE [LARGE SCALE GENOMIC DNA]</scope>
    <source>
        <strain evidence="3 4">A3.12</strain>
    </source>
</reference>
<dbReference type="SUPFAM" id="SSF82649">
    <property type="entry name" value="SufE/NifU"/>
    <property type="match status" value="1"/>
</dbReference>
<gene>
    <name evidence="3" type="ORF">SOO65_13230</name>
</gene>
<dbReference type="InterPro" id="IPR003808">
    <property type="entry name" value="Fe-S_metab-assoc_dom"/>
</dbReference>
<dbReference type="Pfam" id="PF02657">
    <property type="entry name" value="SufE"/>
    <property type="match status" value="1"/>
</dbReference>
<organism evidence="3 4">
    <name type="scientific">Peredibacter starrii</name>
    <dbReference type="NCBI Taxonomy" id="28202"/>
    <lineage>
        <taxon>Bacteria</taxon>
        <taxon>Pseudomonadati</taxon>
        <taxon>Bdellovibrionota</taxon>
        <taxon>Bacteriovoracia</taxon>
        <taxon>Bacteriovoracales</taxon>
        <taxon>Bacteriovoracaceae</taxon>
        <taxon>Peredibacter</taxon>
    </lineage>
</organism>
<sequence>MLERTTQVKERFLKFNDWEDRYKELIQLGRGLAAYPEDKRDEKYKVKGCQSQVWLYPEFKDGRVYFYADSDAVLVKGIVGLLVSVYSDATPDEILATKPEFLKEVGITEHLSMNRTNGLAAMMKQMQMYALVFKSMQKA</sequence>
<accession>A0AAX4HVC3</accession>
<name>A0AAX4HVC3_9BACT</name>
<dbReference type="PANTHER" id="PTHR43597:SF5">
    <property type="entry name" value="SUFE-LIKE PROTEIN 2, CHLOROPLASTIC"/>
    <property type="match status" value="1"/>
</dbReference>
<dbReference type="KEGG" id="psti:SOO65_13230"/>
<comment type="similarity">
    <text evidence="1">Belongs to the SufE family.</text>
</comment>
<protein>
    <submittedName>
        <fullName evidence="3">SufE family protein</fullName>
    </submittedName>
</protein>
<keyword evidence="4" id="KW-1185">Reference proteome</keyword>
<proteinExistence type="inferred from homology"/>
<feature type="domain" description="Fe-S metabolism associated" evidence="2">
    <location>
        <begin position="10"/>
        <end position="128"/>
    </location>
</feature>
<dbReference type="Gene3D" id="3.90.1010.10">
    <property type="match status" value="1"/>
</dbReference>
<dbReference type="RefSeq" id="WP_321400201.1">
    <property type="nucleotide sequence ID" value="NZ_CP139487.1"/>
</dbReference>
<evidence type="ECO:0000256" key="1">
    <source>
        <dbReference type="ARBA" id="ARBA00010282"/>
    </source>
</evidence>
<evidence type="ECO:0000313" key="4">
    <source>
        <dbReference type="Proteomes" id="UP001324634"/>
    </source>
</evidence>
<dbReference type="Proteomes" id="UP001324634">
    <property type="component" value="Chromosome"/>
</dbReference>
<evidence type="ECO:0000259" key="2">
    <source>
        <dbReference type="Pfam" id="PF02657"/>
    </source>
</evidence>
<dbReference type="PANTHER" id="PTHR43597">
    <property type="entry name" value="SULFUR ACCEPTOR PROTEIN CSDE"/>
    <property type="match status" value="1"/>
</dbReference>